<name>A0A8X7VIU8_BRACI</name>
<proteinExistence type="predicted"/>
<evidence type="ECO:0000313" key="2">
    <source>
        <dbReference type="Proteomes" id="UP000886595"/>
    </source>
</evidence>
<keyword evidence="2" id="KW-1185">Reference proteome</keyword>
<sequence length="147" mass="16333">MDALGGRPPVMKIDDALASDTTPLRFRRLRGMEAEEWVRDIKVSSRKLASAIVTPSRLDHPMAENVTVRNIGEGRSLTFSPLNGKDPLHADDQIIDALLDMELVDQKEGGMMDVEVNDDDLLALDLMEMEDRRSQTTSFVGHGEKDA</sequence>
<gene>
    <name evidence="1" type="ORF">Bca52824_023633</name>
</gene>
<dbReference type="AlphaFoldDB" id="A0A8X7VIU8"/>
<reference evidence="1 2" key="1">
    <citation type="submission" date="2020-02" db="EMBL/GenBank/DDBJ databases">
        <authorList>
            <person name="Ma Q."/>
            <person name="Huang Y."/>
            <person name="Song X."/>
            <person name="Pei D."/>
        </authorList>
    </citation>
    <scope>NUCLEOTIDE SEQUENCE [LARGE SCALE GENOMIC DNA]</scope>
    <source>
        <strain evidence="1">Sxm20200214</strain>
        <tissue evidence="1">Leaf</tissue>
    </source>
</reference>
<protein>
    <submittedName>
        <fullName evidence="1">Uncharacterized protein</fullName>
    </submittedName>
</protein>
<organism evidence="1 2">
    <name type="scientific">Brassica carinata</name>
    <name type="common">Ethiopian mustard</name>
    <name type="synonym">Abyssinian cabbage</name>
    <dbReference type="NCBI Taxonomy" id="52824"/>
    <lineage>
        <taxon>Eukaryota</taxon>
        <taxon>Viridiplantae</taxon>
        <taxon>Streptophyta</taxon>
        <taxon>Embryophyta</taxon>
        <taxon>Tracheophyta</taxon>
        <taxon>Spermatophyta</taxon>
        <taxon>Magnoliopsida</taxon>
        <taxon>eudicotyledons</taxon>
        <taxon>Gunneridae</taxon>
        <taxon>Pentapetalae</taxon>
        <taxon>rosids</taxon>
        <taxon>malvids</taxon>
        <taxon>Brassicales</taxon>
        <taxon>Brassicaceae</taxon>
        <taxon>Brassiceae</taxon>
        <taxon>Brassica</taxon>
    </lineage>
</organism>
<dbReference type="Proteomes" id="UP000886595">
    <property type="component" value="Unassembled WGS sequence"/>
</dbReference>
<evidence type="ECO:0000313" key="1">
    <source>
        <dbReference type="EMBL" id="KAG2312076.1"/>
    </source>
</evidence>
<dbReference type="EMBL" id="JAAMPC010000005">
    <property type="protein sequence ID" value="KAG2312076.1"/>
    <property type="molecule type" value="Genomic_DNA"/>
</dbReference>
<comment type="caution">
    <text evidence="1">The sequence shown here is derived from an EMBL/GenBank/DDBJ whole genome shotgun (WGS) entry which is preliminary data.</text>
</comment>
<accession>A0A8X7VIU8</accession>